<dbReference type="OrthoDB" id="2973075at2"/>
<gene>
    <name evidence="1" type="ORF">DES48_1015</name>
</gene>
<sequence length="109" mass="13031">MGEQNDSEPLQGQQILEKEKAIDCLDHYEENENDYYVIYQKQDQQVKRELKFNKVTKLSAKSYAIAMHTEDETDHIRYYHGEEIILAKEEIIELRIFDPHAFDFVVYTD</sequence>
<protein>
    <submittedName>
        <fullName evidence="1">Uncharacterized protein</fullName>
    </submittedName>
</protein>
<name>A0A366EG26_9BACI</name>
<dbReference type="AlphaFoldDB" id="A0A366EG26"/>
<dbReference type="RefSeq" id="WP_113865850.1">
    <property type="nucleotide sequence ID" value="NZ_BAABQN010000001.1"/>
</dbReference>
<keyword evidence="2" id="KW-1185">Reference proteome</keyword>
<evidence type="ECO:0000313" key="2">
    <source>
        <dbReference type="Proteomes" id="UP000252254"/>
    </source>
</evidence>
<reference evidence="1 2" key="1">
    <citation type="submission" date="2018-06" db="EMBL/GenBank/DDBJ databases">
        <title>Genomic Encyclopedia of Type Strains, Phase IV (KMG-IV): sequencing the most valuable type-strain genomes for metagenomic binning, comparative biology and taxonomic classification.</title>
        <authorList>
            <person name="Goeker M."/>
        </authorList>
    </citation>
    <scope>NUCLEOTIDE SEQUENCE [LARGE SCALE GENOMIC DNA]</scope>
    <source>
        <strain evidence="1 2">DSM 15140</strain>
    </source>
</reference>
<evidence type="ECO:0000313" key="1">
    <source>
        <dbReference type="EMBL" id="RBP01278.1"/>
    </source>
</evidence>
<dbReference type="Proteomes" id="UP000252254">
    <property type="component" value="Unassembled WGS sequence"/>
</dbReference>
<proteinExistence type="predicted"/>
<dbReference type="EMBL" id="QNRI01000001">
    <property type="protein sequence ID" value="RBP01278.1"/>
    <property type="molecule type" value="Genomic_DNA"/>
</dbReference>
<organism evidence="1 2">
    <name type="scientific">Paraliobacillus ryukyuensis</name>
    <dbReference type="NCBI Taxonomy" id="200904"/>
    <lineage>
        <taxon>Bacteria</taxon>
        <taxon>Bacillati</taxon>
        <taxon>Bacillota</taxon>
        <taxon>Bacilli</taxon>
        <taxon>Bacillales</taxon>
        <taxon>Bacillaceae</taxon>
        <taxon>Paraliobacillus</taxon>
    </lineage>
</organism>
<comment type="caution">
    <text evidence="1">The sequence shown here is derived from an EMBL/GenBank/DDBJ whole genome shotgun (WGS) entry which is preliminary data.</text>
</comment>
<dbReference type="STRING" id="200904.GCA_900168775_02390"/>
<accession>A0A366EG26</accession>